<feature type="region of interest" description="Disordered" evidence="6">
    <location>
        <begin position="1"/>
        <end position="34"/>
    </location>
</feature>
<dbReference type="InterPro" id="IPR040026">
    <property type="entry name" value="FliD"/>
</dbReference>
<evidence type="ECO:0000256" key="1">
    <source>
        <dbReference type="ARBA" id="ARBA00009764"/>
    </source>
</evidence>
<comment type="subcellular location">
    <subcellularLocation>
        <location evidence="5">Secreted</location>
    </subcellularLocation>
    <subcellularLocation>
        <location evidence="5">Bacterial flagellum</location>
    </subcellularLocation>
</comment>
<dbReference type="Pfam" id="PF02465">
    <property type="entry name" value="FliD_N"/>
    <property type="match status" value="1"/>
</dbReference>
<evidence type="ECO:0000256" key="3">
    <source>
        <dbReference type="ARBA" id="ARBA00023054"/>
    </source>
</evidence>
<keyword evidence="5" id="KW-0964">Secreted</keyword>
<dbReference type="GO" id="GO:0009424">
    <property type="term" value="C:bacterial-type flagellum hook"/>
    <property type="evidence" value="ECO:0007669"/>
    <property type="project" value="UniProtKB-UniRule"/>
</dbReference>
<keyword evidence="4 5" id="KW-0975">Bacterial flagellum</keyword>
<feature type="domain" description="Flagellar hook-associated protein 2 N-terminal" evidence="7">
    <location>
        <begin position="45"/>
        <end position="141"/>
    </location>
</feature>
<dbReference type="GO" id="GO:0005576">
    <property type="term" value="C:extracellular region"/>
    <property type="evidence" value="ECO:0007669"/>
    <property type="project" value="UniProtKB-SubCell"/>
</dbReference>
<accession>A0A2Z5AFE2</accession>
<dbReference type="EMBL" id="CP022198">
    <property type="protein sequence ID" value="AXA67990.1"/>
    <property type="molecule type" value="Genomic_DNA"/>
</dbReference>
<evidence type="ECO:0000256" key="6">
    <source>
        <dbReference type="SAM" id="MobiDB-lite"/>
    </source>
</evidence>
<dbReference type="AlphaFoldDB" id="A0A2Z5AFE2"/>
<dbReference type="RefSeq" id="WP_208692044.1">
    <property type="nucleotide sequence ID" value="NZ_CP022198.1"/>
</dbReference>
<evidence type="ECO:0000256" key="2">
    <source>
        <dbReference type="ARBA" id="ARBA00011255"/>
    </source>
</evidence>
<evidence type="ECO:0000259" key="7">
    <source>
        <dbReference type="Pfam" id="PF02465"/>
    </source>
</evidence>
<feature type="domain" description="Flagellar hook-associated protein 2 C-terminal" evidence="8">
    <location>
        <begin position="253"/>
        <end position="479"/>
    </location>
</feature>
<name>A0A2Z5AFE2_9PSED</name>
<dbReference type="Proteomes" id="UP000250579">
    <property type="component" value="Chromosome"/>
</dbReference>
<evidence type="ECO:0000256" key="4">
    <source>
        <dbReference type="ARBA" id="ARBA00023143"/>
    </source>
</evidence>
<evidence type="ECO:0000313" key="9">
    <source>
        <dbReference type="EMBL" id="AXA67990.1"/>
    </source>
</evidence>
<keyword evidence="9" id="KW-0282">Flagellum</keyword>
<sequence length="498" mass="49993">MTTISSTSSTSSTTSSSSTSSTTSNSASSASATSGAIKSSTGLGSGINIGSIVEVLVNAQTAGKQQQITTLQNSAQNRLTAVGTLTSALNDFQLAVANLNTTTSFAGLTTTSSTPATATATVDATAVAGTYALDVSNLATASKVGTQYISSGTTFGSGSLTLNQNGKSYNISVSDGASLSNIRDSINKQSASSGISANVVTDSTGSRLVLSSTTTGANSMIGVSTTGSSSLSSLAIDGTKAYSTSGGGYLVQGTDAKYTLDGLSMTSSSNTLDTAVTGVTFTLAAPGKTDVTVGANTSGLQTNIQTFVDAYNTLVNTIGTLTKVSTTTGEDGASSTSSGALTSDAMTRTLMRSLQSTVFGTSAGSGNLKNLTQLGISMTNSGNLTLNSSALSTALATNASDVQNFFSAKSGLLNNMNKLVNTYTQSGTGLIAQEKSTIQTNLTDLKTQQTTLTARQAKLTDILTAKYNAMDSLVAKLNSTSSSVLTTLNVLNKNSSSS</sequence>
<reference evidence="9 10" key="1">
    <citation type="submission" date="2017-06" db="EMBL/GenBank/DDBJ databases">
        <title>Evolution towards high GC content and high-temperature stress adaptation in endophytic Pseudomonas oryzihabitans impacted its plant-growth promoting traits.</title>
        <authorList>
            <person name="Nascimento F.X."/>
        </authorList>
    </citation>
    <scope>NUCLEOTIDE SEQUENCE [LARGE SCALE GENOMIC DNA]</scope>
    <source>
        <strain evidence="9 10">MS8</strain>
    </source>
</reference>
<gene>
    <name evidence="9" type="ORF">CE139_20025</name>
</gene>
<dbReference type="GO" id="GO:0071973">
    <property type="term" value="P:bacterial-type flagellum-dependent cell motility"/>
    <property type="evidence" value="ECO:0007669"/>
    <property type="project" value="TreeGrafter"/>
</dbReference>
<evidence type="ECO:0000259" key="8">
    <source>
        <dbReference type="Pfam" id="PF07195"/>
    </source>
</evidence>
<dbReference type="Pfam" id="PF07196">
    <property type="entry name" value="Flagellin_IN"/>
    <property type="match status" value="1"/>
</dbReference>
<keyword evidence="9" id="KW-0969">Cilium</keyword>
<dbReference type="GO" id="GO:0007155">
    <property type="term" value="P:cell adhesion"/>
    <property type="evidence" value="ECO:0007669"/>
    <property type="project" value="InterPro"/>
</dbReference>
<evidence type="ECO:0000256" key="5">
    <source>
        <dbReference type="RuleBase" id="RU362066"/>
    </source>
</evidence>
<dbReference type="InterPro" id="IPR010810">
    <property type="entry name" value="Flagellin_hook_IN_motif"/>
</dbReference>
<dbReference type="InterPro" id="IPR003481">
    <property type="entry name" value="FliD_N"/>
</dbReference>
<dbReference type="Pfam" id="PF07195">
    <property type="entry name" value="FliD_C"/>
    <property type="match status" value="1"/>
</dbReference>
<comment type="subunit">
    <text evidence="2 5">Homopentamer.</text>
</comment>
<keyword evidence="3" id="KW-0175">Coiled coil</keyword>
<evidence type="ECO:0000313" key="10">
    <source>
        <dbReference type="Proteomes" id="UP000250579"/>
    </source>
</evidence>
<proteinExistence type="inferred from homology"/>
<comment type="similarity">
    <text evidence="1 5">Belongs to the FliD family.</text>
</comment>
<keyword evidence="9" id="KW-0966">Cell projection</keyword>
<dbReference type="PANTHER" id="PTHR30288:SF0">
    <property type="entry name" value="FLAGELLAR HOOK-ASSOCIATED PROTEIN 2"/>
    <property type="match status" value="1"/>
</dbReference>
<dbReference type="PANTHER" id="PTHR30288">
    <property type="entry name" value="FLAGELLAR CAP/ASSEMBLY PROTEIN FLID"/>
    <property type="match status" value="1"/>
</dbReference>
<comment type="function">
    <text evidence="5">Required for morphogenesis and for the elongation of the flagellar filament by facilitating polymerization of the flagellin monomers at the tip of growing filament. Forms a capping structure, which prevents flagellin subunits (transported through the central channel of the flagellum) from leaking out without polymerization at the distal end.</text>
</comment>
<protein>
    <recommendedName>
        <fullName evidence="5">Flagellar hook-associated protein 2</fullName>
        <shortName evidence="5">HAP2</shortName>
    </recommendedName>
    <alternativeName>
        <fullName evidence="5">Flagellar cap protein</fullName>
    </alternativeName>
</protein>
<dbReference type="GO" id="GO:0009421">
    <property type="term" value="C:bacterial-type flagellum filament cap"/>
    <property type="evidence" value="ECO:0007669"/>
    <property type="project" value="InterPro"/>
</dbReference>
<dbReference type="InterPro" id="IPR010809">
    <property type="entry name" value="FliD_C"/>
</dbReference>
<organism evidence="9 10">
    <name type="scientific">Pseudomonas oryzihabitans</name>
    <dbReference type="NCBI Taxonomy" id="47885"/>
    <lineage>
        <taxon>Bacteria</taxon>
        <taxon>Pseudomonadati</taxon>
        <taxon>Pseudomonadota</taxon>
        <taxon>Gammaproteobacteria</taxon>
        <taxon>Pseudomonadales</taxon>
        <taxon>Pseudomonadaceae</taxon>
        <taxon>Pseudomonas</taxon>
    </lineage>
</organism>